<feature type="compositionally biased region" description="Low complexity" evidence="1">
    <location>
        <begin position="25"/>
        <end position="35"/>
    </location>
</feature>
<dbReference type="GeneTree" id="ENSGT00940000154839"/>
<reference evidence="3" key="2">
    <citation type="submission" date="2025-08" db="UniProtKB">
        <authorList>
            <consortium name="Ensembl"/>
        </authorList>
    </citation>
    <scope>IDENTIFICATION</scope>
</reference>
<dbReference type="Ensembl" id="ENSSHAT00000019580.2">
    <property type="protein sequence ID" value="ENSSHAP00000019423.2"/>
    <property type="gene ID" value="ENSSHAG00000016495.2"/>
</dbReference>
<proteinExistence type="predicted"/>
<dbReference type="eggNOG" id="KOG2301">
    <property type="taxonomic scope" value="Eukaryota"/>
</dbReference>
<evidence type="ECO:0000313" key="3">
    <source>
        <dbReference type="Ensembl" id="ENSSHAP00000019423.2"/>
    </source>
</evidence>
<dbReference type="InterPro" id="IPR031688">
    <property type="entry name" value="CAC1F_C"/>
</dbReference>
<dbReference type="HOGENOM" id="CLU_000540_4_0_1"/>
<dbReference type="STRING" id="9305.ENSSHAP00000019423"/>
<dbReference type="AlphaFoldDB" id="G3WVG8"/>
<name>G3WVG8_SARHA</name>
<sequence length="232" mass="26149">MFPPAGNSVYPNHHNHNSIGKQVPNSTNANLNNANMSKVANGKHPGIGNLEHVSENGYHSLHKHEHAPQRRSSITRSGSGDGQLPTICREDSEGYDYFGDDQCVGEQEYFSGDEYYEDDCMLVGSRPAVDFCHRGPGYGYGYGSAYERPWASQRPHGILDEDSPAHYESRRSPRRRLLPPTPTTNRRSSFNFECLRRQSSQDEITLSPSFHHRAALPLHLMQQQVRAFLTHS</sequence>
<evidence type="ECO:0000256" key="1">
    <source>
        <dbReference type="SAM" id="MobiDB-lite"/>
    </source>
</evidence>
<feature type="region of interest" description="Disordered" evidence="1">
    <location>
        <begin position="1"/>
        <end position="88"/>
    </location>
</feature>
<reference evidence="3" key="3">
    <citation type="submission" date="2025-09" db="UniProtKB">
        <authorList>
            <consortium name="Ensembl"/>
        </authorList>
    </citation>
    <scope>IDENTIFICATION</scope>
</reference>
<accession>G3WVG8</accession>
<evidence type="ECO:0000259" key="2">
    <source>
        <dbReference type="Pfam" id="PF16885"/>
    </source>
</evidence>
<evidence type="ECO:0000313" key="4">
    <source>
        <dbReference type="Proteomes" id="UP000007648"/>
    </source>
</evidence>
<feature type="domain" description="Voltage-gated calcium channel subunit alpha C-terminal" evidence="2">
    <location>
        <begin position="163"/>
        <end position="215"/>
    </location>
</feature>
<dbReference type="Pfam" id="PF16885">
    <property type="entry name" value="CAC1F_C"/>
    <property type="match status" value="1"/>
</dbReference>
<keyword evidence="4" id="KW-1185">Reference proteome</keyword>
<feature type="region of interest" description="Disordered" evidence="1">
    <location>
        <begin position="154"/>
        <end position="189"/>
    </location>
</feature>
<feature type="compositionally biased region" description="Basic and acidic residues" evidence="1">
    <location>
        <begin position="157"/>
        <end position="171"/>
    </location>
</feature>
<organism evidence="3 4">
    <name type="scientific">Sarcophilus harrisii</name>
    <name type="common">Tasmanian devil</name>
    <name type="synonym">Sarcophilus laniarius</name>
    <dbReference type="NCBI Taxonomy" id="9305"/>
    <lineage>
        <taxon>Eukaryota</taxon>
        <taxon>Metazoa</taxon>
        <taxon>Chordata</taxon>
        <taxon>Craniata</taxon>
        <taxon>Vertebrata</taxon>
        <taxon>Euteleostomi</taxon>
        <taxon>Mammalia</taxon>
        <taxon>Metatheria</taxon>
        <taxon>Dasyuromorphia</taxon>
        <taxon>Dasyuridae</taxon>
        <taxon>Sarcophilus</taxon>
    </lineage>
</organism>
<dbReference type="Proteomes" id="UP000007648">
    <property type="component" value="Unassembled WGS sequence"/>
</dbReference>
<dbReference type="InParanoid" id="G3WVG8"/>
<protein>
    <recommendedName>
        <fullName evidence="2">Voltage-gated calcium channel subunit alpha C-terminal domain-containing protein</fullName>
    </recommendedName>
</protein>
<reference evidence="3 4" key="1">
    <citation type="journal article" date="2011" name="Proc. Natl. Acad. Sci. U.S.A.">
        <title>Genetic diversity and population structure of the endangered marsupial Sarcophilus harrisii (Tasmanian devil).</title>
        <authorList>
            <person name="Miller W."/>
            <person name="Hayes V.M."/>
            <person name="Ratan A."/>
            <person name="Petersen D.C."/>
            <person name="Wittekindt N.E."/>
            <person name="Miller J."/>
            <person name="Walenz B."/>
            <person name="Knight J."/>
            <person name="Qi J."/>
            <person name="Zhao F."/>
            <person name="Wang Q."/>
            <person name="Bedoya-Reina O.C."/>
            <person name="Katiyar N."/>
            <person name="Tomsho L.P."/>
            <person name="Kasson L.M."/>
            <person name="Hardie R.A."/>
            <person name="Woodbridge P."/>
            <person name="Tindall E.A."/>
            <person name="Bertelsen M.F."/>
            <person name="Dixon D."/>
            <person name="Pyecroft S."/>
            <person name="Helgen K.M."/>
            <person name="Lesk A.M."/>
            <person name="Pringle T.H."/>
            <person name="Patterson N."/>
            <person name="Zhang Y."/>
            <person name="Kreiss A."/>
            <person name="Woods G.M."/>
            <person name="Jones M.E."/>
            <person name="Schuster S.C."/>
        </authorList>
    </citation>
    <scope>NUCLEOTIDE SEQUENCE [LARGE SCALE GENOMIC DNA]</scope>
</reference>